<protein>
    <recommendedName>
        <fullName evidence="3">Virulence protein</fullName>
    </recommendedName>
</protein>
<dbReference type="PANTHER" id="PTHR35810:SF1">
    <property type="entry name" value="CYTOPLASMIC PROTEIN"/>
    <property type="match status" value="1"/>
</dbReference>
<gene>
    <name evidence="1" type="ORF">D7V78_17835</name>
</gene>
<sequence>MEMERSIMTINEYGSVILPEDISGIWMSEPELVELFGVIAPTLRTAIRAVYKSGVLNEYKVQKYIRLNNGCHADVFSFQMIVALAFRIDSFGAEQVRKLLFERLYMRKEKASIFFSLGMNSMETTNYQA</sequence>
<organism evidence="1 2">
    <name type="scientific">Parabacteroides distasonis</name>
    <dbReference type="NCBI Taxonomy" id="823"/>
    <lineage>
        <taxon>Bacteria</taxon>
        <taxon>Pseudomonadati</taxon>
        <taxon>Bacteroidota</taxon>
        <taxon>Bacteroidia</taxon>
        <taxon>Bacteroidales</taxon>
        <taxon>Tannerellaceae</taxon>
        <taxon>Parabacteroides</taxon>
    </lineage>
</organism>
<comment type="caution">
    <text evidence="1">The sequence shown here is derived from an EMBL/GenBank/DDBJ whole genome shotgun (WGS) entry which is preliminary data.</text>
</comment>
<proteinExistence type="predicted"/>
<evidence type="ECO:0008006" key="3">
    <source>
        <dbReference type="Google" id="ProtNLM"/>
    </source>
</evidence>
<name>A0A3L7ZPS9_PARDI</name>
<dbReference type="RefSeq" id="WP_121737296.1">
    <property type="nucleotide sequence ID" value="NZ_QXXG01000003.1"/>
</dbReference>
<reference evidence="1 2" key="1">
    <citation type="submission" date="2018-09" db="EMBL/GenBank/DDBJ databases">
        <title>Murine metabolic-syndrome-specific gut microbial biobank.</title>
        <authorList>
            <person name="Liu C."/>
        </authorList>
    </citation>
    <scope>NUCLEOTIDE SEQUENCE [LARGE SCALE GENOMIC DNA]</scope>
    <source>
        <strain evidence="1 2">8-P5</strain>
    </source>
</reference>
<evidence type="ECO:0000313" key="2">
    <source>
        <dbReference type="Proteomes" id="UP000278164"/>
    </source>
</evidence>
<dbReference type="AlphaFoldDB" id="A0A3L7ZPS9"/>
<evidence type="ECO:0000313" key="1">
    <source>
        <dbReference type="EMBL" id="RLT72060.1"/>
    </source>
</evidence>
<dbReference type="Proteomes" id="UP000278164">
    <property type="component" value="Unassembled WGS sequence"/>
</dbReference>
<dbReference type="OrthoDB" id="1036309at2"/>
<dbReference type="EMBL" id="RAYI01000064">
    <property type="protein sequence ID" value="RLT72060.1"/>
    <property type="molecule type" value="Genomic_DNA"/>
</dbReference>
<dbReference type="PANTHER" id="PTHR35810">
    <property type="entry name" value="CYTOPLASMIC PROTEIN-RELATED"/>
    <property type="match status" value="1"/>
</dbReference>
<accession>A0A3L7ZPS9</accession>